<gene>
    <name evidence="5" type="ORF">SAMN03080606_01586</name>
</gene>
<dbReference type="SUPFAM" id="SSF51419">
    <property type="entry name" value="PLP-binding barrel"/>
    <property type="match status" value="1"/>
</dbReference>
<dbReference type="PANTHER" id="PTHR30511:SF3">
    <property type="entry name" value="LYSINE RACEMASE"/>
    <property type="match status" value="1"/>
</dbReference>
<proteinExistence type="predicted"/>
<sequence>MKTPYIKIDISKIQHNARTIVNQCKEYGVSVTGVTKGTLGMPEVAQAMIRGGVEWIGESRLDNIEGLRKSNIHVPILLMRSPHMSEIERVVSVADYSLNSEYEVIRALSEASLKKGTIHKIIIMVDLGDLREGVWPDELIPLVKEIISMRGIQIVGLGTNLTDLNGTIPTYENNKQLVDLVEEVEDKFMIKLQYLSGGNSSSFKLLSSGKLPDRINHFRIGEGILLGRETVGRELWHGTYQDAFTLCAEIIEKKSKPSLPVGEIGQDAFGNTPTIEDRGIMTRAILNMGRQDTNIDGLIPSQSKIKVIGATSDHTLVDMTQIPDKNIGDIVSFDLNYAALLTSMTSPFVRKVIL</sequence>
<evidence type="ECO:0000259" key="4">
    <source>
        <dbReference type="Pfam" id="PF01168"/>
    </source>
</evidence>
<dbReference type="CDD" id="cd06815">
    <property type="entry name" value="PLPDE_III_AR_like_1"/>
    <property type="match status" value="1"/>
</dbReference>
<evidence type="ECO:0000256" key="1">
    <source>
        <dbReference type="ARBA" id="ARBA00001933"/>
    </source>
</evidence>
<keyword evidence="6" id="KW-1185">Reference proteome</keyword>
<dbReference type="AlphaFoldDB" id="A0A1G5G305"/>
<evidence type="ECO:0000313" key="5">
    <source>
        <dbReference type="EMBL" id="SCY45801.1"/>
    </source>
</evidence>
<dbReference type="InterPro" id="IPR001608">
    <property type="entry name" value="Ala_racemase_N"/>
</dbReference>
<dbReference type="EMBL" id="FMUS01000008">
    <property type="protein sequence ID" value="SCY45801.1"/>
    <property type="molecule type" value="Genomic_DNA"/>
</dbReference>
<dbReference type="InterPro" id="IPR000821">
    <property type="entry name" value="Ala_racemase"/>
</dbReference>
<name>A0A1G5G305_9FIRM</name>
<dbReference type="GO" id="GO:0030170">
    <property type="term" value="F:pyridoxal phosphate binding"/>
    <property type="evidence" value="ECO:0007669"/>
    <property type="project" value="TreeGrafter"/>
</dbReference>
<dbReference type="Gene3D" id="3.20.20.10">
    <property type="entry name" value="Alanine racemase"/>
    <property type="match status" value="1"/>
</dbReference>
<protein>
    <submittedName>
        <fullName evidence="5">Predicted amino acid racemase</fullName>
    </submittedName>
</protein>
<evidence type="ECO:0000256" key="3">
    <source>
        <dbReference type="ARBA" id="ARBA00023235"/>
    </source>
</evidence>
<dbReference type="RefSeq" id="WP_091541980.1">
    <property type="nucleotide sequence ID" value="NZ_FMUS01000008.1"/>
</dbReference>
<dbReference type="GO" id="GO:0005829">
    <property type="term" value="C:cytosol"/>
    <property type="evidence" value="ECO:0007669"/>
    <property type="project" value="TreeGrafter"/>
</dbReference>
<comment type="cofactor">
    <cofactor evidence="1">
        <name>pyridoxal 5'-phosphate</name>
        <dbReference type="ChEBI" id="CHEBI:597326"/>
    </cofactor>
</comment>
<accession>A0A1G5G305</accession>
<evidence type="ECO:0000313" key="6">
    <source>
        <dbReference type="Proteomes" id="UP000198636"/>
    </source>
</evidence>
<keyword evidence="2" id="KW-0663">Pyridoxal phosphate</keyword>
<dbReference type="Proteomes" id="UP000198636">
    <property type="component" value="Unassembled WGS sequence"/>
</dbReference>
<feature type="domain" description="Alanine racemase N-terminal" evidence="4">
    <location>
        <begin position="8"/>
        <end position="223"/>
    </location>
</feature>
<dbReference type="Pfam" id="PF01168">
    <property type="entry name" value="Ala_racemase_N"/>
    <property type="match status" value="1"/>
</dbReference>
<organism evidence="5 6">
    <name type="scientific">Alkaliphilus peptidifermentans DSM 18978</name>
    <dbReference type="NCBI Taxonomy" id="1120976"/>
    <lineage>
        <taxon>Bacteria</taxon>
        <taxon>Bacillati</taxon>
        <taxon>Bacillota</taxon>
        <taxon>Clostridia</taxon>
        <taxon>Peptostreptococcales</taxon>
        <taxon>Natronincolaceae</taxon>
        <taxon>Alkaliphilus</taxon>
    </lineage>
</organism>
<dbReference type="STRING" id="1120976.SAMN03080606_01586"/>
<dbReference type="PANTHER" id="PTHR30511">
    <property type="entry name" value="ALANINE RACEMASE"/>
    <property type="match status" value="1"/>
</dbReference>
<keyword evidence="3" id="KW-0413">Isomerase</keyword>
<dbReference type="GO" id="GO:0008784">
    <property type="term" value="F:alanine racemase activity"/>
    <property type="evidence" value="ECO:0007669"/>
    <property type="project" value="TreeGrafter"/>
</dbReference>
<dbReference type="OrthoDB" id="504078at2"/>
<dbReference type="InterPro" id="IPR029066">
    <property type="entry name" value="PLP-binding_barrel"/>
</dbReference>
<evidence type="ECO:0000256" key="2">
    <source>
        <dbReference type="ARBA" id="ARBA00022898"/>
    </source>
</evidence>
<reference evidence="5 6" key="1">
    <citation type="submission" date="2016-10" db="EMBL/GenBank/DDBJ databases">
        <authorList>
            <person name="de Groot N.N."/>
        </authorList>
    </citation>
    <scope>NUCLEOTIDE SEQUENCE [LARGE SCALE GENOMIC DNA]</scope>
    <source>
        <strain evidence="5 6">DSM 18978</strain>
    </source>
</reference>